<name>A0A423ESM0_9PSED</name>
<organism evidence="1 2">
    <name type="scientific">Pseudomonas poae</name>
    <dbReference type="NCBI Taxonomy" id="200451"/>
    <lineage>
        <taxon>Bacteria</taxon>
        <taxon>Pseudomonadati</taxon>
        <taxon>Pseudomonadota</taxon>
        <taxon>Gammaproteobacteria</taxon>
        <taxon>Pseudomonadales</taxon>
        <taxon>Pseudomonadaceae</taxon>
        <taxon>Pseudomonas</taxon>
    </lineage>
</organism>
<dbReference type="Proteomes" id="UP000284656">
    <property type="component" value="Unassembled WGS sequence"/>
</dbReference>
<evidence type="ECO:0000313" key="2">
    <source>
        <dbReference type="Proteomes" id="UP000284656"/>
    </source>
</evidence>
<dbReference type="EMBL" id="MOAY01000081">
    <property type="protein sequence ID" value="ROM34319.1"/>
    <property type="molecule type" value="Genomic_DNA"/>
</dbReference>
<comment type="caution">
    <text evidence="1">The sequence shown here is derived from an EMBL/GenBank/DDBJ whole genome shotgun (WGS) entry which is preliminary data.</text>
</comment>
<gene>
    <name evidence="1" type="ORF">BK648_26730</name>
</gene>
<sequence>MKAVNLTGYTLTNLQVLIMSSISSSLTAPWLNTDTQVRAVRSSEAHAKPTNAQFTVKEEDHADAMDFFNDAASWNRVKVKLESDQPTVDDFGGGKGTYHTIKFSFVPDRADGTFSPEYVNKTERAIRMFEGRMRSAGITNYAPAE</sequence>
<accession>A0A423ESM0</accession>
<reference evidence="1 2" key="1">
    <citation type="submission" date="2016-10" db="EMBL/GenBank/DDBJ databases">
        <title>Comparative genome analysis of multiple Pseudomonas spp. focuses on biocontrol and plant growth promoting traits.</title>
        <authorList>
            <person name="Tao X.-Y."/>
            <person name="Taylor C.G."/>
        </authorList>
    </citation>
    <scope>NUCLEOTIDE SEQUENCE [LARGE SCALE GENOMIC DNA]</scope>
    <source>
        <strain evidence="1 2">29G9</strain>
    </source>
</reference>
<protein>
    <submittedName>
        <fullName evidence="1">Uncharacterized protein</fullName>
    </submittedName>
</protein>
<evidence type="ECO:0000313" key="1">
    <source>
        <dbReference type="EMBL" id="ROM34319.1"/>
    </source>
</evidence>
<dbReference type="AlphaFoldDB" id="A0A423ESM0"/>
<dbReference type="RefSeq" id="WP_123718694.1">
    <property type="nucleotide sequence ID" value="NZ_MOAY01000081.1"/>
</dbReference>
<proteinExistence type="predicted"/>